<proteinExistence type="predicted"/>
<dbReference type="RefSeq" id="WP_208857256.1">
    <property type="nucleotide sequence ID" value="NZ_CP016282.1"/>
</dbReference>
<feature type="compositionally biased region" description="Low complexity" evidence="1">
    <location>
        <begin position="34"/>
        <end position="49"/>
    </location>
</feature>
<evidence type="ECO:0000313" key="2">
    <source>
        <dbReference type="EMBL" id="ANP73407.1"/>
    </source>
</evidence>
<dbReference type="InterPro" id="IPR036412">
    <property type="entry name" value="HAD-like_sf"/>
</dbReference>
<dbReference type="InterPro" id="IPR006439">
    <property type="entry name" value="HAD-SF_hydro_IA"/>
</dbReference>
<dbReference type="PANTHER" id="PTHR43481:SF4">
    <property type="entry name" value="GLYCEROL-1-PHOSPHATE PHOSPHOHYDROLASE 1-RELATED"/>
    <property type="match status" value="1"/>
</dbReference>
<dbReference type="AlphaFoldDB" id="A0A1B1BL78"/>
<dbReference type="Gene3D" id="3.40.50.1000">
    <property type="entry name" value="HAD superfamily/HAD-like"/>
    <property type="match status" value="1"/>
</dbReference>
<sequence>MSTPESAPATSTETSGEADIESVLRSVLKAVPQADPASDAEAGAGAGADPDADPDAIADPRTVLGRVFQGVLFDMDGTLVDSTKAVNRSWQRWADEMGFGALFSGVQHGRPAREMVADLVSADKVESSIRRVTELELSDTDDITILPGAAELMASIPEGRRAIVTSCSRDLCHVRLTATGFNTPATVVTIDDTVKGKPAPDPFLEAADRLGLDARQCVVIEDAPAGLAAGRAAGCATIGVVGTHSAEELDADLVVPSLDRLRIELHDHGVVFSLAPLEG</sequence>
<keyword evidence="3" id="KW-1185">Reference proteome</keyword>
<evidence type="ECO:0000256" key="1">
    <source>
        <dbReference type="SAM" id="MobiDB-lite"/>
    </source>
</evidence>
<dbReference type="NCBIfam" id="TIGR01509">
    <property type="entry name" value="HAD-SF-IA-v3"/>
    <property type="match status" value="1"/>
</dbReference>
<dbReference type="SUPFAM" id="SSF56784">
    <property type="entry name" value="HAD-like"/>
    <property type="match status" value="1"/>
</dbReference>
<dbReference type="SFLD" id="SFLDG01129">
    <property type="entry name" value="C1.5:_HAD__Beta-PGM__Phosphata"/>
    <property type="match status" value="1"/>
</dbReference>
<organism evidence="2 3">
    <name type="scientific">Cryobacterium arcticum</name>
    <dbReference type="NCBI Taxonomy" id="670052"/>
    <lineage>
        <taxon>Bacteria</taxon>
        <taxon>Bacillati</taxon>
        <taxon>Actinomycetota</taxon>
        <taxon>Actinomycetes</taxon>
        <taxon>Micrococcales</taxon>
        <taxon>Microbacteriaceae</taxon>
        <taxon>Cryobacterium</taxon>
    </lineage>
</organism>
<dbReference type="InterPro" id="IPR051806">
    <property type="entry name" value="HAD-like_SPP"/>
</dbReference>
<dbReference type="KEGG" id="cart:PA27867_2459"/>
<name>A0A1B1BL78_9MICO</name>
<protein>
    <submittedName>
        <fullName evidence="2">Phosphatase</fullName>
    </submittedName>
</protein>
<dbReference type="Proteomes" id="UP000092582">
    <property type="component" value="Chromosome 1"/>
</dbReference>
<dbReference type="SFLD" id="SFLDS00003">
    <property type="entry name" value="Haloacid_Dehalogenase"/>
    <property type="match status" value="1"/>
</dbReference>
<dbReference type="EMBL" id="CP016282">
    <property type="protein sequence ID" value="ANP73407.1"/>
    <property type="molecule type" value="Genomic_DNA"/>
</dbReference>
<dbReference type="STRING" id="670052.PA27867_2459"/>
<dbReference type="InterPro" id="IPR023214">
    <property type="entry name" value="HAD_sf"/>
</dbReference>
<dbReference type="InterPro" id="IPR041492">
    <property type="entry name" value="HAD_2"/>
</dbReference>
<gene>
    <name evidence="2" type="ORF">PA27867_2459</name>
</gene>
<feature type="region of interest" description="Disordered" evidence="1">
    <location>
        <begin position="28"/>
        <end position="58"/>
    </location>
</feature>
<evidence type="ECO:0000313" key="3">
    <source>
        <dbReference type="Proteomes" id="UP000092582"/>
    </source>
</evidence>
<dbReference type="Pfam" id="PF13419">
    <property type="entry name" value="HAD_2"/>
    <property type="match status" value="1"/>
</dbReference>
<dbReference type="InterPro" id="IPR023198">
    <property type="entry name" value="PGP-like_dom2"/>
</dbReference>
<accession>A0A1B1BL78</accession>
<dbReference type="GO" id="GO:0050308">
    <property type="term" value="F:sugar-phosphatase activity"/>
    <property type="evidence" value="ECO:0007669"/>
    <property type="project" value="TreeGrafter"/>
</dbReference>
<dbReference type="Gene3D" id="1.10.150.240">
    <property type="entry name" value="Putative phosphatase, domain 2"/>
    <property type="match status" value="1"/>
</dbReference>
<reference evidence="2 3" key="1">
    <citation type="submission" date="2016-06" db="EMBL/GenBank/DDBJ databases">
        <title>Genome sequencing of Cryobacterium arcticum PAMC 27867.</title>
        <authorList>
            <person name="Lee J."/>
            <person name="Kim O.-S."/>
        </authorList>
    </citation>
    <scope>NUCLEOTIDE SEQUENCE [LARGE SCALE GENOMIC DNA]</scope>
    <source>
        <strain evidence="2 3">PAMC 27867</strain>
    </source>
</reference>
<dbReference type="PANTHER" id="PTHR43481">
    <property type="entry name" value="FRUCTOSE-1-PHOSPHATE PHOSPHATASE"/>
    <property type="match status" value="1"/>
</dbReference>